<dbReference type="InterPro" id="IPR015943">
    <property type="entry name" value="WD40/YVTN_repeat-like_dom_sf"/>
</dbReference>
<dbReference type="InterPro" id="IPR001680">
    <property type="entry name" value="WD40_rpt"/>
</dbReference>
<accession>A0ABM1SZ91</accession>
<proteinExistence type="predicted"/>
<gene>
    <name evidence="5 6" type="primary">LOC106465365</name>
</gene>
<dbReference type="InterPro" id="IPR036322">
    <property type="entry name" value="WD40_repeat_dom_sf"/>
</dbReference>
<dbReference type="InterPro" id="IPR019775">
    <property type="entry name" value="WD40_repeat_CS"/>
</dbReference>
<evidence type="ECO:0000256" key="2">
    <source>
        <dbReference type="ARBA" id="ARBA00022737"/>
    </source>
</evidence>
<evidence type="ECO:0000313" key="6">
    <source>
        <dbReference type="RefSeq" id="XP_022248948.1"/>
    </source>
</evidence>
<evidence type="ECO:0000256" key="3">
    <source>
        <dbReference type="PROSITE-ProRule" id="PRU00221"/>
    </source>
</evidence>
<feature type="repeat" description="WD" evidence="3">
    <location>
        <begin position="161"/>
        <end position="196"/>
    </location>
</feature>
<dbReference type="PRINTS" id="PR00320">
    <property type="entry name" value="GPROTEINBRPT"/>
</dbReference>
<dbReference type="RefSeq" id="XP_022248948.1">
    <property type="nucleotide sequence ID" value="XM_022393240.1"/>
</dbReference>
<dbReference type="Proteomes" id="UP000694941">
    <property type="component" value="Unplaced"/>
</dbReference>
<evidence type="ECO:0000256" key="1">
    <source>
        <dbReference type="ARBA" id="ARBA00022574"/>
    </source>
</evidence>
<dbReference type="PANTHER" id="PTHR19869">
    <property type="entry name" value="SPERMATID WD-REPEAT PROTEIN"/>
    <property type="match status" value="1"/>
</dbReference>
<dbReference type="InterPro" id="IPR020472">
    <property type="entry name" value="WD40_PAC1"/>
</dbReference>
<dbReference type="InterPro" id="IPR040066">
    <property type="entry name" value="WDR31"/>
</dbReference>
<keyword evidence="4" id="KW-1185">Reference proteome</keyword>
<organism evidence="4 5">
    <name type="scientific">Limulus polyphemus</name>
    <name type="common">Atlantic horseshoe crab</name>
    <dbReference type="NCBI Taxonomy" id="6850"/>
    <lineage>
        <taxon>Eukaryota</taxon>
        <taxon>Metazoa</taxon>
        <taxon>Ecdysozoa</taxon>
        <taxon>Arthropoda</taxon>
        <taxon>Chelicerata</taxon>
        <taxon>Merostomata</taxon>
        <taxon>Xiphosura</taxon>
        <taxon>Limulidae</taxon>
        <taxon>Limulus</taxon>
    </lineage>
</organism>
<sequence length="317" mass="35955">MQHLNGLSKFVRKKTSSVFQRSEACLVNKDNHVLLPEIQPKQVSCLCLADHSTFLYSESDGIVLLANTDSFEVLKRWSFHTLEVTKLVYGHVIQHAFSASRDKSVIVWRIDQDGKGQVFIGHQLVVTGLTVSPDNQLLCTGSRDNTVRIWDVSTSQCICCNQSSRNLVTDMRWAPENNFVIQTSEDKSVRMWDSRTLEVCSILGKKMHIQSSCAISSDSNFCVTTSAGFSSEGCEVTLWDLRERRLVEEFREHEQAVMASTFLPLKTELTKSSQYHFVSGSKDGMICLWNKDKIGTFEKNSYVCSLNMLYVFDSFNK</sequence>
<dbReference type="PROSITE" id="PS50082">
    <property type="entry name" value="WD_REPEATS_2"/>
    <property type="match status" value="2"/>
</dbReference>
<keyword evidence="1 3" id="KW-0853">WD repeat</keyword>
<dbReference type="Pfam" id="PF00400">
    <property type="entry name" value="WD40"/>
    <property type="match status" value="3"/>
</dbReference>
<dbReference type="SMART" id="SM00320">
    <property type="entry name" value="WD40"/>
    <property type="match status" value="5"/>
</dbReference>
<keyword evidence="2" id="KW-0677">Repeat</keyword>
<dbReference type="GeneID" id="106465365"/>
<evidence type="ECO:0000313" key="4">
    <source>
        <dbReference type="Proteomes" id="UP000694941"/>
    </source>
</evidence>
<dbReference type="PROSITE" id="PS50294">
    <property type="entry name" value="WD_REPEATS_REGION"/>
    <property type="match status" value="2"/>
</dbReference>
<reference evidence="5 6" key="1">
    <citation type="submission" date="2025-05" db="UniProtKB">
        <authorList>
            <consortium name="RefSeq"/>
        </authorList>
    </citation>
    <scope>IDENTIFICATION</scope>
    <source>
        <tissue evidence="5 6">Muscle</tissue>
    </source>
</reference>
<dbReference type="PANTHER" id="PTHR19869:SF1">
    <property type="entry name" value="WD REPEAT-CONTAINING PROTEIN 31"/>
    <property type="match status" value="1"/>
</dbReference>
<protein>
    <submittedName>
        <fullName evidence="5 6">WD repeat-containing protein 31-like</fullName>
    </submittedName>
</protein>
<dbReference type="Gene3D" id="2.130.10.10">
    <property type="entry name" value="YVTN repeat-like/Quinoprotein amine dehydrogenase"/>
    <property type="match status" value="2"/>
</dbReference>
<feature type="repeat" description="WD" evidence="3">
    <location>
        <begin position="119"/>
        <end position="160"/>
    </location>
</feature>
<dbReference type="PROSITE" id="PS00678">
    <property type="entry name" value="WD_REPEATS_1"/>
    <property type="match status" value="1"/>
</dbReference>
<dbReference type="RefSeq" id="XP_022248947.1">
    <property type="nucleotide sequence ID" value="XM_022393239.1"/>
</dbReference>
<dbReference type="SUPFAM" id="SSF50978">
    <property type="entry name" value="WD40 repeat-like"/>
    <property type="match status" value="1"/>
</dbReference>
<name>A0ABM1SZ91_LIMPO</name>
<evidence type="ECO:0000313" key="5">
    <source>
        <dbReference type="RefSeq" id="XP_022248947.1"/>
    </source>
</evidence>